<organism evidence="1 2">
    <name type="scientific">Streptomyces violarus</name>
    <dbReference type="NCBI Taxonomy" id="67380"/>
    <lineage>
        <taxon>Bacteria</taxon>
        <taxon>Bacillati</taxon>
        <taxon>Actinomycetota</taxon>
        <taxon>Actinomycetes</taxon>
        <taxon>Kitasatosporales</taxon>
        <taxon>Streptomycetaceae</taxon>
        <taxon>Streptomyces</taxon>
    </lineage>
</organism>
<dbReference type="InterPro" id="IPR036396">
    <property type="entry name" value="Cyt_P450_sf"/>
</dbReference>
<dbReference type="GO" id="GO:0016705">
    <property type="term" value="F:oxidoreductase activity, acting on paired donors, with incorporation or reduction of molecular oxygen"/>
    <property type="evidence" value="ECO:0007669"/>
    <property type="project" value="InterPro"/>
</dbReference>
<evidence type="ECO:0000313" key="1">
    <source>
        <dbReference type="EMBL" id="MBB3081805.1"/>
    </source>
</evidence>
<dbReference type="EMBL" id="JACHXE010000017">
    <property type="protein sequence ID" value="MBB3081805.1"/>
    <property type="molecule type" value="Genomic_DNA"/>
</dbReference>
<reference evidence="1 2" key="1">
    <citation type="submission" date="2020-08" db="EMBL/GenBank/DDBJ databases">
        <title>Genomic Encyclopedia of Type Strains, Phase III (KMG-III): the genomes of soil and plant-associated and newly described type strains.</title>
        <authorList>
            <person name="Whitman W."/>
        </authorList>
    </citation>
    <scope>NUCLEOTIDE SEQUENCE [LARGE SCALE GENOMIC DNA]</scope>
    <source>
        <strain evidence="1 2">CECT 3237</strain>
    </source>
</reference>
<keyword evidence="2" id="KW-1185">Reference proteome</keyword>
<gene>
    <name evidence="1" type="ORF">FHS41_008363</name>
</gene>
<protein>
    <submittedName>
        <fullName evidence="1">Cytochrome P450</fullName>
    </submittedName>
</protein>
<sequence>MQPAFAHTEISRYVDIMRTEVAATVDGWEPGQALDVREAMVGLSLDMLAKTVFAGSLDDAVFRRLRRDLSVVLNDVGVRIMLP</sequence>
<name>A0A7W5A033_9ACTN</name>
<dbReference type="GO" id="GO:0020037">
    <property type="term" value="F:heme binding"/>
    <property type="evidence" value="ECO:0007669"/>
    <property type="project" value="InterPro"/>
</dbReference>
<comment type="caution">
    <text evidence="1">The sequence shown here is derived from an EMBL/GenBank/DDBJ whole genome shotgun (WGS) entry which is preliminary data.</text>
</comment>
<accession>A0A7W5A033</accession>
<evidence type="ECO:0000313" key="2">
    <source>
        <dbReference type="Proteomes" id="UP000572907"/>
    </source>
</evidence>
<dbReference type="GO" id="GO:0004497">
    <property type="term" value="F:monooxygenase activity"/>
    <property type="evidence" value="ECO:0007669"/>
    <property type="project" value="InterPro"/>
</dbReference>
<dbReference type="Gene3D" id="1.10.630.10">
    <property type="entry name" value="Cytochrome P450"/>
    <property type="match status" value="1"/>
</dbReference>
<dbReference type="SUPFAM" id="SSF48264">
    <property type="entry name" value="Cytochrome P450"/>
    <property type="match status" value="1"/>
</dbReference>
<proteinExistence type="predicted"/>
<feature type="non-terminal residue" evidence="1">
    <location>
        <position position="83"/>
    </location>
</feature>
<dbReference type="Proteomes" id="UP000572907">
    <property type="component" value="Unassembled WGS sequence"/>
</dbReference>
<dbReference type="AlphaFoldDB" id="A0A7W5A033"/>
<dbReference type="GO" id="GO:0005506">
    <property type="term" value="F:iron ion binding"/>
    <property type="evidence" value="ECO:0007669"/>
    <property type="project" value="InterPro"/>
</dbReference>